<dbReference type="EMBL" id="ACRO01000044">
    <property type="protein sequence ID" value="EGF86254.1"/>
    <property type="molecule type" value="Genomic_DNA"/>
</dbReference>
<dbReference type="PIRSF" id="PIRSF006769">
    <property type="entry name" value="RibD"/>
    <property type="match status" value="1"/>
</dbReference>
<feature type="binding site" evidence="16">
    <location>
        <position position="200"/>
    </location>
    <ligand>
        <name>NADP(+)</name>
        <dbReference type="ChEBI" id="CHEBI:58349"/>
    </ligand>
</feature>
<feature type="binding site" evidence="16">
    <location>
        <position position="184"/>
    </location>
    <ligand>
        <name>substrate</name>
    </ligand>
</feature>
<keyword evidence="11" id="KW-0511">Multifunctional enzyme</keyword>
<accession>A0AA87B6E1</accession>
<feature type="domain" description="CMP/dCMP-type deaminase" evidence="18">
    <location>
        <begin position="1"/>
        <end position="123"/>
    </location>
</feature>
<comment type="caution">
    <text evidence="19">The sequence shown here is derived from an EMBL/GenBank/DDBJ whole genome shotgun (WGS) entry which is preliminary data.</text>
</comment>
<keyword evidence="7 14" id="KW-0479">Metal-binding</keyword>
<dbReference type="InterPro" id="IPR004794">
    <property type="entry name" value="Eubact_RibD"/>
</dbReference>
<comment type="similarity">
    <text evidence="5 14">In the C-terminal section; belongs to the HTP reductase family.</text>
</comment>
<comment type="catalytic activity">
    <reaction evidence="13 14">
        <text>2,5-diamino-6-hydroxy-4-(5-phosphoribosylamino)-pyrimidine + H2O + H(+) = 5-amino-6-(5-phospho-D-ribosylamino)uracil + NH4(+)</text>
        <dbReference type="Rhea" id="RHEA:21868"/>
        <dbReference type="ChEBI" id="CHEBI:15377"/>
        <dbReference type="ChEBI" id="CHEBI:15378"/>
        <dbReference type="ChEBI" id="CHEBI:28938"/>
        <dbReference type="ChEBI" id="CHEBI:58453"/>
        <dbReference type="ChEBI" id="CHEBI:58614"/>
        <dbReference type="EC" id="3.5.4.26"/>
    </reaction>
</comment>
<evidence type="ECO:0000256" key="3">
    <source>
        <dbReference type="ARBA" id="ARBA00004910"/>
    </source>
</evidence>
<dbReference type="GO" id="GO:0009231">
    <property type="term" value="P:riboflavin biosynthetic process"/>
    <property type="evidence" value="ECO:0007669"/>
    <property type="project" value="UniProtKB-KW"/>
</dbReference>
<dbReference type="GO" id="GO:0008270">
    <property type="term" value="F:zinc ion binding"/>
    <property type="evidence" value="ECO:0007669"/>
    <property type="project" value="InterPro"/>
</dbReference>
<organism evidence="19 20">
    <name type="scientific">Gemella haemolysans M341</name>
    <dbReference type="NCBI Taxonomy" id="562981"/>
    <lineage>
        <taxon>Bacteria</taxon>
        <taxon>Bacillati</taxon>
        <taxon>Bacillota</taxon>
        <taxon>Bacilli</taxon>
        <taxon>Bacillales</taxon>
        <taxon>Gemellaceae</taxon>
        <taxon>Gemella</taxon>
    </lineage>
</organism>
<evidence type="ECO:0000256" key="16">
    <source>
        <dbReference type="PIRSR" id="PIRSR006769-2"/>
    </source>
</evidence>
<gene>
    <name evidence="19" type="ORF">HMPREF0428_01738</name>
</gene>
<dbReference type="GO" id="GO:0008703">
    <property type="term" value="F:5-amino-6-(5-phosphoribosylamino)uracil reductase activity"/>
    <property type="evidence" value="ECO:0007669"/>
    <property type="project" value="UniProtKB-EC"/>
</dbReference>
<comment type="similarity">
    <text evidence="4 14">In the N-terminal section; belongs to the cytidine and deoxycytidylate deaminase family.</text>
</comment>
<proteinExistence type="inferred from homology"/>
<dbReference type="PROSITE" id="PS51747">
    <property type="entry name" value="CYT_DCMP_DEAMINASES_2"/>
    <property type="match status" value="1"/>
</dbReference>
<dbReference type="InterPro" id="IPR016193">
    <property type="entry name" value="Cytidine_deaminase-like"/>
</dbReference>
<dbReference type="Proteomes" id="UP000004773">
    <property type="component" value="Unassembled WGS sequence"/>
</dbReference>
<feature type="binding site" evidence="16">
    <location>
        <position position="196"/>
    </location>
    <ligand>
        <name>NADP(+)</name>
        <dbReference type="ChEBI" id="CHEBI:58349"/>
    </ligand>
</feature>
<dbReference type="InterPro" id="IPR016192">
    <property type="entry name" value="APOBEC/CMP_deaminase_Zn-bd"/>
</dbReference>
<evidence type="ECO:0000256" key="1">
    <source>
        <dbReference type="ARBA" id="ARBA00002151"/>
    </source>
</evidence>
<evidence type="ECO:0000256" key="15">
    <source>
        <dbReference type="PIRSR" id="PIRSR006769-1"/>
    </source>
</evidence>
<evidence type="ECO:0000256" key="2">
    <source>
        <dbReference type="ARBA" id="ARBA00004882"/>
    </source>
</evidence>
<evidence type="ECO:0000259" key="18">
    <source>
        <dbReference type="PROSITE" id="PS51747"/>
    </source>
</evidence>
<dbReference type="Pfam" id="PF01872">
    <property type="entry name" value="RibD_C"/>
    <property type="match status" value="1"/>
</dbReference>
<comment type="function">
    <text evidence="1 14">Converts 2,5-diamino-6-(ribosylamino)-4(3h)-pyrimidinone 5'-phosphate into 5-amino-6-(ribosylamino)-2,4(1h,3h)-pyrimidinedione 5'-phosphate.</text>
</comment>
<dbReference type="Gene3D" id="3.40.140.10">
    <property type="entry name" value="Cytidine Deaminase, domain 2"/>
    <property type="match status" value="1"/>
</dbReference>
<reference evidence="19 20" key="1">
    <citation type="submission" date="2011-03" db="EMBL/GenBank/DDBJ databases">
        <title>The Genome Sequence of Gemella haemolysans M341.</title>
        <authorList>
            <consortium name="The Broad Institute Genome Sequencing Platform"/>
            <consortium name="The Broad Institute Genome Sequencing Center for Infectious Disease"/>
            <person name="Earl A."/>
            <person name="Ward D."/>
            <person name="Feldgarden M."/>
            <person name="Gevers D."/>
            <person name="Sibley C.D."/>
            <person name="Field T.R."/>
            <person name="Grinwis M."/>
            <person name="Eshaghurshan C.S."/>
            <person name="Surette M.G."/>
            <person name="Young S.K."/>
            <person name="Zeng Q."/>
            <person name="Gargeya S."/>
            <person name="Fitzgerald M."/>
            <person name="Haas B."/>
            <person name="Abouelleil A."/>
            <person name="Alvarado L."/>
            <person name="Arachchi H.M."/>
            <person name="Berlin A."/>
            <person name="Brown A."/>
            <person name="Chapman S.B."/>
            <person name="Chen Z."/>
            <person name="Dunbar C."/>
            <person name="Freedman E."/>
            <person name="Gearin G."/>
            <person name="Gellesch M."/>
            <person name="Goldberg J."/>
            <person name="Griggs A."/>
            <person name="Gujja S."/>
            <person name="Heilman E.R."/>
            <person name="Heiman D."/>
            <person name="Howarth C."/>
            <person name="Larson L."/>
            <person name="Lui A."/>
            <person name="MacDonald P.J.P."/>
            <person name="Mehta T."/>
            <person name="Montmayeur A."/>
            <person name="Murphy C."/>
            <person name="Neiman D."/>
            <person name="Pearson M."/>
            <person name="Priest M."/>
            <person name="Roberts A."/>
            <person name="Saif S."/>
            <person name="Shea T."/>
            <person name="Shenoy N."/>
            <person name="Sisk P."/>
            <person name="Stolte C."/>
            <person name="Sykes S."/>
            <person name="White J."/>
            <person name="Yandava C."/>
            <person name="Wortman J."/>
            <person name="Nusbaum C."/>
            <person name="Birren B."/>
        </authorList>
    </citation>
    <scope>NUCLEOTIDE SEQUENCE [LARGE SCALE GENOMIC DNA]</scope>
    <source>
        <strain evidence="19 20">M341</strain>
    </source>
</reference>
<dbReference type="CDD" id="cd01284">
    <property type="entry name" value="Riboflavin_deaminase-reductase"/>
    <property type="match status" value="1"/>
</dbReference>
<feature type="binding site" evidence="16">
    <location>
        <position position="155"/>
    </location>
    <ligand>
        <name>NADP(+)</name>
        <dbReference type="ChEBI" id="CHEBI:58349"/>
    </ligand>
</feature>
<dbReference type="PANTHER" id="PTHR38011">
    <property type="entry name" value="DIHYDROFOLATE REDUCTASE FAMILY PROTEIN (AFU_ORTHOLOGUE AFUA_8G06820)"/>
    <property type="match status" value="1"/>
</dbReference>
<dbReference type="AlphaFoldDB" id="A0AA87B6E1"/>
<comment type="pathway">
    <text evidence="3 14">Cofactor biosynthesis; riboflavin biosynthesis; 5-amino-6-(D-ribitylamino)uracil from GTP: step 3/4.</text>
</comment>
<dbReference type="SUPFAM" id="SSF53597">
    <property type="entry name" value="Dihydrofolate reductase-like"/>
    <property type="match status" value="1"/>
</dbReference>
<keyword evidence="10 14" id="KW-0560">Oxidoreductase</keyword>
<evidence type="ECO:0000256" key="6">
    <source>
        <dbReference type="ARBA" id="ARBA00022619"/>
    </source>
</evidence>
<feature type="active site" description="Proton donor" evidence="15">
    <location>
        <position position="51"/>
    </location>
</feature>
<protein>
    <recommendedName>
        <fullName evidence="14">Riboflavin biosynthesis protein RibD</fullName>
    </recommendedName>
    <domain>
        <recommendedName>
            <fullName evidence="14">Diaminohydroxyphosphoribosylaminopyrimidine deaminase</fullName>
            <shortName evidence="14">DRAP deaminase</shortName>
            <ecNumber evidence="14">3.5.4.26</ecNumber>
        </recommendedName>
        <alternativeName>
            <fullName evidence="14">Riboflavin-specific deaminase</fullName>
        </alternativeName>
    </domain>
    <domain>
        <recommendedName>
            <fullName evidence="14">5-amino-6-(5-phosphoribosylamino)uracil reductase</fullName>
            <ecNumber evidence="14">1.1.1.193</ecNumber>
        </recommendedName>
        <alternativeName>
            <fullName evidence="14">HTP reductase</fullName>
        </alternativeName>
    </domain>
</protein>
<evidence type="ECO:0000256" key="13">
    <source>
        <dbReference type="ARBA" id="ARBA00049886"/>
    </source>
</evidence>
<sequence>MHEYFMNLALLEAKRGAKYTHTNPLVGAIIVKDNKIVARGSHLRYGCEHAEKNAISTCKTPEKIFNSTLYVTLEPCNHKGKQPPCTEAILKMGISKVVVAQLDPNPIVSGKGIKFLRDNGIEVTTGILEKEAYNLNYAYNLFHTQKRPYVVLKQATSLDGKLAFTNERTQITGKEVYDFVRKERDNYQAILVGAKTVLIDNPKLTGASTSLYPPKRIILDKEGTIFQHKELNLFKDDSSEVIVFSKYKNEDLPSHVTIITPNEFTIKEILTEIAKLGIQSVYVEGGPCIHDQFLASGYWDEVISYISPTLLGGSNTSSFNSDRTTNEKITLHDINVTKLGEDIRISGRKESQCLQD</sequence>
<dbReference type="Pfam" id="PF00383">
    <property type="entry name" value="dCMP_cyt_deam_1"/>
    <property type="match status" value="1"/>
</dbReference>
<keyword evidence="6 14" id="KW-0686">Riboflavin biosynthesis</keyword>
<dbReference type="InterPro" id="IPR002734">
    <property type="entry name" value="RibDG_C"/>
</dbReference>
<keyword evidence="14" id="KW-0378">Hydrolase</keyword>
<evidence type="ECO:0000313" key="19">
    <source>
        <dbReference type="EMBL" id="EGF86254.1"/>
    </source>
</evidence>
<evidence type="ECO:0000256" key="8">
    <source>
        <dbReference type="ARBA" id="ARBA00022833"/>
    </source>
</evidence>
<feature type="binding site" evidence="17">
    <location>
        <position position="85"/>
    </location>
    <ligand>
        <name>Zn(2+)</name>
        <dbReference type="ChEBI" id="CHEBI:29105"/>
        <note>catalytic</note>
    </ligand>
</feature>
<feature type="binding site" evidence="16">
    <location>
        <position position="204"/>
    </location>
    <ligand>
        <name>substrate</name>
    </ligand>
</feature>
<comment type="catalytic activity">
    <reaction evidence="12 14">
        <text>5-amino-6-(5-phospho-D-ribitylamino)uracil + NADP(+) = 5-amino-6-(5-phospho-D-ribosylamino)uracil + NADPH + H(+)</text>
        <dbReference type="Rhea" id="RHEA:17845"/>
        <dbReference type="ChEBI" id="CHEBI:15378"/>
        <dbReference type="ChEBI" id="CHEBI:57783"/>
        <dbReference type="ChEBI" id="CHEBI:58349"/>
        <dbReference type="ChEBI" id="CHEBI:58421"/>
        <dbReference type="ChEBI" id="CHEBI:58453"/>
        <dbReference type="EC" id="1.1.1.193"/>
    </reaction>
</comment>
<keyword evidence="9 14" id="KW-0521">NADP</keyword>
<evidence type="ECO:0000256" key="14">
    <source>
        <dbReference type="PIRNR" id="PIRNR006769"/>
    </source>
</evidence>
<evidence type="ECO:0000313" key="20">
    <source>
        <dbReference type="Proteomes" id="UP000004773"/>
    </source>
</evidence>
<dbReference type="GO" id="GO:0008835">
    <property type="term" value="F:diaminohydroxyphosphoribosylaminopyrimidine deaminase activity"/>
    <property type="evidence" value="ECO:0007669"/>
    <property type="project" value="UniProtKB-EC"/>
</dbReference>
<dbReference type="InterPro" id="IPR024072">
    <property type="entry name" value="DHFR-like_dom_sf"/>
</dbReference>
<evidence type="ECO:0000256" key="5">
    <source>
        <dbReference type="ARBA" id="ARBA00007417"/>
    </source>
</evidence>
<dbReference type="EC" id="3.5.4.26" evidence="14"/>
<dbReference type="Gene3D" id="3.40.430.10">
    <property type="entry name" value="Dihydrofolate Reductase, subunit A"/>
    <property type="match status" value="1"/>
</dbReference>
<evidence type="ECO:0000256" key="7">
    <source>
        <dbReference type="ARBA" id="ARBA00022723"/>
    </source>
</evidence>
<evidence type="ECO:0000256" key="12">
    <source>
        <dbReference type="ARBA" id="ARBA00049861"/>
    </source>
</evidence>
<feature type="binding site" evidence="16">
    <location>
        <position position="284"/>
    </location>
    <ligand>
        <name>substrate</name>
    </ligand>
</feature>
<keyword evidence="8 14" id="KW-0862">Zinc</keyword>
<evidence type="ECO:0000256" key="9">
    <source>
        <dbReference type="ARBA" id="ARBA00022857"/>
    </source>
</evidence>
<feature type="binding site" evidence="17">
    <location>
        <position position="49"/>
    </location>
    <ligand>
        <name>Zn(2+)</name>
        <dbReference type="ChEBI" id="CHEBI:29105"/>
        <note>catalytic</note>
    </ligand>
</feature>
<dbReference type="InterPro" id="IPR050765">
    <property type="entry name" value="Riboflavin_Biosynth_HTPR"/>
</dbReference>
<comment type="cofactor">
    <cofactor evidence="14 17">
        <name>Zn(2+)</name>
        <dbReference type="ChEBI" id="CHEBI:29105"/>
    </cofactor>
    <text evidence="14 17">Binds 1 zinc ion.</text>
</comment>
<dbReference type="EC" id="1.1.1.193" evidence="14"/>
<dbReference type="PANTHER" id="PTHR38011:SF7">
    <property type="entry name" value="2,5-DIAMINO-6-RIBOSYLAMINO-4(3H)-PYRIMIDINONE 5'-PHOSPHATE REDUCTASE"/>
    <property type="match status" value="1"/>
</dbReference>
<evidence type="ECO:0000256" key="17">
    <source>
        <dbReference type="PIRSR" id="PIRSR006769-3"/>
    </source>
</evidence>
<feature type="binding site" evidence="17">
    <location>
        <position position="76"/>
    </location>
    <ligand>
        <name>Zn(2+)</name>
        <dbReference type="ChEBI" id="CHEBI:29105"/>
        <note>catalytic</note>
    </ligand>
</feature>
<name>A0AA87B6E1_9BACL</name>
<dbReference type="NCBIfam" id="TIGR00326">
    <property type="entry name" value="eubact_ribD"/>
    <property type="match status" value="1"/>
</dbReference>
<dbReference type="SUPFAM" id="SSF53927">
    <property type="entry name" value="Cytidine deaminase-like"/>
    <property type="match status" value="1"/>
</dbReference>
<evidence type="ECO:0000256" key="11">
    <source>
        <dbReference type="ARBA" id="ARBA00023268"/>
    </source>
</evidence>
<comment type="pathway">
    <text evidence="2 14">Cofactor biosynthesis; riboflavin biosynthesis; 5-amino-6-(D-ribitylamino)uracil from GTP: step 2/4.</text>
</comment>
<evidence type="ECO:0000256" key="10">
    <source>
        <dbReference type="ARBA" id="ARBA00023002"/>
    </source>
</evidence>
<dbReference type="RefSeq" id="WP_003147904.1">
    <property type="nucleotide sequence ID" value="NZ_GL883586.1"/>
</dbReference>
<evidence type="ECO:0000256" key="4">
    <source>
        <dbReference type="ARBA" id="ARBA00005259"/>
    </source>
</evidence>
<dbReference type="InterPro" id="IPR002125">
    <property type="entry name" value="CMP_dCMP_dom"/>
</dbReference>
<dbReference type="PROSITE" id="PS00903">
    <property type="entry name" value="CYT_DCMP_DEAMINASES_1"/>
    <property type="match status" value="1"/>
</dbReference>